<protein>
    <submittedName>
        <fullName evidence="2">Uncharacterized protein</fullName>
    </submittedName>
</protein>
<feature type="region of interest" description="Disordered" evidence="1">
    <location>
        <begin position="223"/>
        <end position="253"/>
    </location>
</feature>
<feature type="region of interest" description="Disordered" evidence="1">
    <location>
        <begin position="1"/>
        <end position="210"/>
    </location>
</feature>
<feature type="region of interest" description="Disordered" evidence="1">
    <location>
        <begin position="521"/>
        <end position="560"/>
    </location>
</feature>
<dbReference type="InParanoid" id="A0A2T3A7K7"/>
<dbReference type="EMBL" id="KZ678445">
    <property type="protein sequence ID" value="PSR84317.1"/>
    <property type="molecule type" value="Genomic_DNA"/>
</dbReference>
<feature type="compositionally biased region" description="Low complexity" evidence="1">
    <location>
        <begin position="61"/>
        <end position="97"/>
    </location>
</feature>
<feature type="compositionally biased region" description="Basic and acidic residues" evidence="1">
    <location>
        <begin position="120"/>
        <end position="133"/>
    </location>
</feature>
<feature type="compositionally biased region" description="Basic residues" evidence="1">
    <location>
        <begin position="10"/>
        <end position="21"/>
    </location>
</feature>
<feature type="compositionally biased region" description="Low complexity" evidence="1">
    <location>
        <begin position="147"/>
        <end position="177"/>
    </location>
</feature>
<evidence type="ECO:0000313" key="2">
    <source>
        <dbReference type="EMBL" id="PSR84317.1"/>
    </source>
</evidence>
<reference evidence="2 3" key="1">
    <citation type="journal article" date="2018" name="Mycol. Prog.">
        <title>Coniella lustricola, a new species from submerged detritus.</title>
        <authorList>
            <person name="Raudabaugh D.B."/>
            <person name="Iturriaga T."/>
            <person name="Carver A."/>
            <person name="Mondo S."/>
            <person name="Pangilinan J."/>
            <person name="Lipzen A."/>
            <person name="He G."/>
            <person name="Amirebrahimi M."/>
            <person name="Grigoriev I.V."/>
            <person name="Miller A.N."/>
        </authorList>
    </citation>
    <scope>NUCLEOTIDE SEQUENCE [LARGE SCALE GENOMIC DNA]</scope>
    <source>
        <strain evidence="2 3">B22-T-1</strain>
    </source>
</reference>
<dbReference type="OrthoDB" id="5232891at2759"/>
<gene>
    <name evidence="2" type="ORF">BD289DRAFT_434328</name>
</gene>
<dbReference type="Proteomes" id="UP000241462">
    <property type="component" value="Unassembled WGS sequence"/>
</dbReference>
<keyword evidence="3" id="KW-1185">Reference proteome</keyword>
<feature type="region of interest" description="Disordered" evidence="1">
    <location>
        <begin position="310"/>
        <end position="338"/>
    </location>
</feature>
<proteinExistence type="predicted"/>
<name>A0A2T3A7K7_9PEZI</name>
<dbReference type="AlphaFoldDB" id="A0A2T3A7K7"/>
<organism evidence="2 3">
    <name type="scientific">Coniella lustricola</name>
    <dbReference type="NCBI Taxonomy" id="2025994"/>
    <lineage>
        <taxon>Eukaryota</taxon>
        <taxon>Fungi</taxon>
        <taxon>Dikarya</taxon>
        <taxon>Ascomycota</taxon>
        <taxon>Pezizomycotina</taxon>
        <taxon>Sordariomycetes</taxon>
        <taxon>Sordariomycetidae</taxon>
        <taxon>Diaporthales</taxon>
        <taxon>Schizoparmaceae</taxon>
        <taxon>Coniella</taxon>
    </lineage>
</organism>
<sequence length="560" mass="60675">MPFMGDHSASKPRNKLRKLSKPRPGSVISTASPRESAETPPRLSLDGHMHGARASPPMSTQQQLQQPQPQQRQPQQVQQQQLNQQRAQAQAQAQARLHPPPDLSSPKWEDYVTNSGFPRPMEKSPRLGCDRSRSPCKPIPELAHLATTSTTSTTTTTIPRAPTSTNSSTKNHSTSPAPASPSPSVQEIPLSPRTSTSSSRSRESIRKYAKTPVFRVGQLEAWDDHPVDSSSSGPPSLLPPFLSPSSLSAETTARRASGASEVMAEQYRALLAPQTQTYEQFSSDLVREWEERQNEEEMETRQHSIETIRSAITRRSPLPRGAGAEAEADNKSSPSSDTTLVDFEEDAAIYFKPAFTPETLTPIPEHQALSAAATTASGSSSFYELTGSGNSSNGNIHGFGSGTGNGNGNGNVDNGLGLQMSVDLLTRELALAIGRGSPAAGGDGSMYGGREIAAIGDDGDESRGRDSARNPLLQILVMTEAYKRLRSQVRGMDMADKQRDMMEDMFGTWLEALQRVGQDIAQPQPPRERQEYGYNNNNNNKTGHAHGNGRVDMVQGSRIA</sequence>
<evidence type="ECO:0000313" key="3">
    <source>
        <dbReference type="Proteomes" id="UP000241462"/>
    </source>
</evidence>
<evidence type="ECO:0000256" key="1">
    <source>
        <dbReference type="SAM" id="MobiDB-lite"/>
    </source>
</evidence>
<accession>A0A2T3A7K7</accession>
<dbReference type="STRING" id="2025994.A0A2T3A7K7"/>